<dbReference type="SUPFAM" id="SSF47203">
    <property type="entry name" value="Acyl-CoA dehydrogenase C-terminal domain-like"/>
    <property type="match status" value="1"/>
</dbReference>
<dbReference type="InterPro" id="IPR013786">
    <property type="entry name" value="AcylCoA_DH/ox_N"/>
</dbReference>
<dbReference type="InterPro" id="IPR013107">
    <property type="entry name" value="Acyl-CoA_DH_C"/>
</dbReference>
<name>A0A6G2BJQ3_9ACTN</name>
<proteinExistence type="predicted"/>
<dbReference type="Pfam" id="PF02771">
    <property type="entry name" value="Acyl-CoA_dh_N"/>
    <property type="match status" value="1"/>
</dbReference>
<protein>
    <submittedName>
        <fullName evidence="5">Acyl-CoA dehydrogenase</fullName>
    </submittedName>
</protein>
<reference evidence="5 6" key="1">
    <citation type="submission" date="2019-11" db="EMBL/GenBank/DDBJ databases">
        <authorList>
            <person name="Yuan L."/>
        </authorList>
    </citation>
    <scope>NUCLEOTIDE SEQUENCE [LARGE SCALE GENOMIC DNA]</scope>
    <source>
        <strain evidence="5 6">TRM43335</strain>
    </source>
</reference>
<dbReference type="AlphaFoldDB" id="A0A6G2BJQ3"/>
<organism evidence="5 6">
    <name type="scientific">Streptomyces taklimakanensis</name>
    <dbReference type="NCBI Taxonomy" id="2569853"/>
    <lineage>
        <taxon>Bacteria</taxon>
        <taxon>Bacillati</taxon>
        <taxon>Actinomycetota</taxon>
        <taxon>Actinomycetes</taxon>
        <taxon>Kitasatosporales</taxon>
        <taxon>Streptomycetaceae</taxon>
        <taxon>Streptomyces</taxon>
    </lineage>
</organism>
<dbReference type="Pfam" id="PF08028">
    <property type="entry name" value="Acyl-CoA_dh_2"/>
    <property type="match status" value="1"/>
</dbReference>
<feature type="domain" description="Acyl-CoA dehydrogenase/oxidase N-terminal" evidence="3">
    <location>
        <begin position="30"/>
        <end position="103"/>
    </location>
</feature>
<dbReference type="GO" id="GO:0050660">
    <property type="term" value="F:flavin adenine dinucleotide binding"/>
    <property type="evidence" value="ECO:0007669"/>
    <property type="project" value="InterPro"/>
</dbReference>
<gene>
    <name evidence="5" type="ORF">F0L17_26150</name>
</gene>
<evidence type="ECO:0000259" key="4">
    <source>
        <dbReference type="Pfam" id="PF08028"/>
    </source>
</evidence>
<dbReference type="InterPro" id="IPR009100">
    <property type="entry name" value="AcylCoA_DH/oxidase_NM_dom_sf"/>
</dbReference>
<dbReference type="InterPro" id="IPR046373">
    <property type="entry name" value="Acyl-CoA_Oxase/DH_mid-dom_sf"/>
</dbReference>
<dbReference type="RefSeq" id="WP_155074237.1">
    <property type="nucleotide sequence ID" value="NZ_WIXO01000002.1"/>
</dbReference>
<dbReference type="PANTHER" id="PTHR43884">
    <property type="entry name" value="ACYL-COA DEHYDROGENASE"/>
    <property type="match status" value="1"/>
</dbReference>
<dbReference type="SUPFAM" id="SSF56645">
    <property type="entry name" value="Acyl-CoA dehydrogenase NM domain-like"/>
    <property type="match status" value="1"/>
</dbReference>
<dbReference type="Gene3D" id="1.20.140.10">
    <property type="entry name" value="Butyryl-CoA Dehydrogenase, subunit A, domain 3"/>
    <property type="match status" value="1"/>
</dbReference>
<feature type="domain" description="Acyl-CoA dehydrogenase C-terminal" evidence="4">
    <location>
        <begin position="263"/>
        <end position="392"/>
    </location>
</feature>
<keyword evidence="6" id="KW-1185">Reference proteome</keyword>
<feature type="region of interest" description="Disordered" evidence="2">
    <location>
        <begin position="1"/>
        <end position="22"/>
    </location>
</feature>
<dbReference type="PIRSF" id="PIRSF016578">
    <property type="entry name" value="HsaA"/>
    <property type="match status" value="1"/>
</dbReference>
<sequence length="418" mass="45087">MSTATLTTGAGGASAPPEPDLTRDEVVRRAEALARTLVDRQAETEERTYYAPDTHEEFARAGLYRILVPRRYGGYEFGVETFMRVAQALARGCPSTGWMYTLGAAHALAVASIFEERAQAEIFAGGDFVSPATITPAGRARRAPDGGWIIDGTFPYCSGAPYATHFIGHTTVEPDDGGEPELLLFIAPRDQWTLVDDWGRQLGLKGSGSHSVSFAGGHIPEHFALPGTHLSEIDVTRGTPGRRLHGNPEYGGGPLSSMLLESASLAVGMAQGALDAYEDLMRTRKTIFTRVTRAEDPDYQLWYGQAAGMIATAEAAVHEAARRWSATCAEGPEAFTREADLRLAAVCREVVRLAWEAVEGHLFPTAGSSAVRAGERVERVWRDMSTLHSHAGIGVLLRGTATREYARARFGAAEGARP</sequence>
<dbReference type="InterPro" id="IPR036250">
    <property type="entry name" value="AcylCo_DH-like_C"/>
</dbReference>
<dbReference type="InterPro" id="IPR037069">
    <property type="entry name" value="AcylCoA_DH/ox_N_sf"/>
</dbReference>
<accession>A0A6G2BJQ3</accession>
<evidence type="ECO:0000259" key="3">
    <source>
        <dbReference type="Pfam" id="PF02771"/>
    </source>
</evidence>
<evidence type="ECO:0000256" key="1">
    <source>
        <dbReference type="ARBA" id="ARBA00023002"/>
    </source>
</evidence>
<dbReference type="Gene3D" id="2.40.110.10">
    <property type="entry name" value="Butyryl-CoA Dehydrogenase, subunit A, domain 2"/>
    <property type="match status" value="1"/>
</dbReference>
<dbReference type="OrthoDB" id="3404950at2"/>
<evidence type="ECO:0000256" key="2">
    <source>
        <dbReference type="SAM" id="MobiDB-lite"/>
    </source>
</evidence>
<evidence type="ECO:0000313" key="5">
    <source>
        <dbReference type="EMBL" id="MTE22515.1"/>
    </source>
</evidence>
<evidence type="ECO:0000313" key="6">
    <source>
        <dbReference type="Proteomes" id="UP000473014"/>
    </source>
</evidence>
<dbReference type="GO" id="GO:0003995">
    <property type="term" value="F:acyl-CoA dehydrogenase activity"/>
    <property type="evidence" value="ECO:0007669"/>
    <property type="project" value="TreeGrafter"/>
</dbReference>
<dbReference type="Gene3D" id="1.10.540.10">
    <property type="entry name" value="Acyl-CoA dehydrogenase/oxidase, N-terminal domain"/>
    <property type="match status" value="1"/>
</dbReference>
<keyword evidence="1" id="KW-0560">Oxidoreductase</keyword>
<comment type="caution">
    <text evidence="5">The sequence shown here is derived from an EMBL/GenBank/DDBJ whole genome shotgun (WGS) entry which is preliminary data.</text>
</comment>
<dbReference type="Proteomes" id="UP000473014">
    <property type="component" value="Unassembled WGS sequence"/>
</dbReference>
<dbReference type="PANTHER" id="PTHR43884:SF12">
    <property type="entry name" value="ISOVALERYL-COA DEHYDROGENASE, MITOCHONDRIAL-RELATED"/>
    <property type="match status" value="1"/>
</dbReference>
<dbReference type="EMBL" id="WIXO01000002">
    <property type="protein sequence ID" value="MTE22515.1"/>
    <property type="molecule type" value="Genomic_DNA"/>
</dbReference>